<sequence length="194" mass="20923">MTTSGNHTVGQDTRQNSKDGFGKTLAIQEHGMFDMMDRSSNTHSSSLHSGNAGCWGGLRTARSTWPVASRIQAEGMKGHGLARGSDARQQVSGIWFAVEGDKPWRSATCISARPEQEVIAAVLSPNIDGSVGVRRVIVNVRVRHAGGHGHRFMAQKNSKSPRRGECNKSIFFSPSPPLDGSCYSHTPISRPIGD</sequence>
<protein>
    <recommendedName>
        <fullName evidence="4">Questionable protein</fullName>
    </recommendedName>
</protein>
<dbReference type="Proteomes" id="UP001451303">
    <property type="component" value="Unassembled WGS sequence"/>
</dbReference>
<dbReference type="EMBL" id="JAVLET010000012">
    <property type="protein sequence ID" value="KAL0466626.1"/>
    <property type="molecule type" value="Genomic_DNA"/>
</dbReference>
<feature type="region of interest" description="Disordered" evidence="1">
    <location>
        <begin position="1"/>
        <end position="21"/>
    </location>
</feature>
<evidence type="ECO:0000313" key="2">
    <source>
        <dbReference type="EMBL" id="KAL0466626.1"/>
    </source>
</evidence>
<accession>A0ABR3D4I8</accession>
<reference evidence="2 3" key="1">
    <citation type="submission" date="2023-09" db="EMBL/GenBank/DDBJ databases">
        <title>Multi-omics analysis of a traditional fermented food reveals byproduct-associated fungal strains for waste-to-food upcycling.</title>
        <authorList>
            <consortium name="Lawrence Berkeley National Laboratory"/>
            <person name="Rekdal V.M."/>
            <person name="Villalobos-Escobedo J.M."/>
            <person name="Rodriguez-Valeron N."/>
            <person name="Garcia M.O."/>
            <person name="Vasquez D.P."/>
            <person name="Damayanti I."/>
            <person name="Sorensen P.M."/>
            <person name="Baidoo E.E."/>
            <person name="De Carvalho A.C."/>
            <person name="Riley R."/>
            <person name="Lipzen A."/>
            <person name="He G."/>
            <person name="Yan M."/>
            <person name="Haridas S."/>
            <person name="Daum C."/>
            <person name="Yoshinaga Y."/>
            <person name="Ng V."/>
            <person name="Grigoriev I.V."/>
            <person name="Munk R."/>
            <person name="Nuraida L."/>
            <person name="Wijaya C.H."/>
            <person name="Morales P.-C."/>
            <person name="Keasling J.D."/>
        </authorList>
    </citation>
    <scope>NUCLEOTIDE SEQUENCE [LARGE SCALE GENOMIC DNA]</scope>
    <source>
        <strain evidence="2 3">FGSC 2613</strain>
    </source>
</reference>
<evidence type="ECO:0000256" key="1">
    <source>
        <dbReference type="SAM" id="MobiDB-lite"/>
    </source>
</evidence>
<name>A0ABR3D4I8_NEUIN</name>
<evidence type="ECO:0000313" key="3">
    <source>
        <dbReference type="Proteomes" id="UP001451303"/>
    </source>
</evidence>
<keyword evidence="3" id="KW-1185">Reference proteome</keyword>
<organism evidence="2 3">
    <name type="scientific">Neurospora intermedia</name>
    <dbReference type="NCBI Taxonomy" id="5142"/>
    <lineage>
        <taxon>Eukaryota</taxon>
        <taxon>Fungi</taxon>
        <taxon>Dikarya</taxon>
        <taxon>Ascomycota</taxon>
        <taxon>Pezizomycotina</taxon>
        <taxon>Sordariomycetes</taxon>
        <taxon>Sordariomycetidae</taxon>
        <taxon>Sordariales</taxon>
        <taxon>Sordariaceae</taxon>
        <taxon>Neurospora</taxon>
    </lineage>
</organism>
<gene>
    <name evidence="2" type="ORF">QR685DRAFT_575249</name>
</gene>
<proteinExistence type="predicted"/>
<feature type="compositionally biased region" description="Polar residues" evidence="1">
    <location>
        <begin position="1"/>
        <end position="14"/>
    </location>
</feature>
<comment type="caution">
    <text evidence="2">The sequence shown here is derived from an EMBL/GenBank/DDBJ whole genome shotgun (WGS) entry which is preliminary data.</text>
</comment>
<evidence type="ECO:0008006" key="4">
    <source>
        <dbReference type="Google" id="ProtNLM"/>
    </source>
</evidence>